<comment type="caution">
    <text evidence="2">The sequence shown here is derived from an EMBL/GenBank/DDBJ whole genome shotgun (WGS) entry which is preliminary data.</text>
</comment>
<gene>
    <name evidence="2" type="ORF">E2C01_093513</name>
</gene>
<organism evidence="2 3">
    <name type="scientific">Portunus trituberculatus</name>
    <name type="common">Swimming crab</name>
    <name type="synonym">Neptunus trituberculatus</name>
    <dbReference type="NCBI Taxonomy" id="210409"/>
    <lineage>
        <taxon>Eukaryota</taxon>
        <taxon>Metazoa</taxon>
        <taxon>Ecdysozoa</taxon>
        <taxon>Arthropoda</taxon>
        <taxon>Crustacea</taxon>
        <taxon>Multicrustacea</taxon>
        <taxon>Malacostraca</taxon>
        <taxon>Eumalacostraca</taxon>
        <taxon>Eucarida</taxon>
        <taxon>Decapoda</taxon>
        <taxon>Pleocyemata</taxon>
        <taxon>Brachyura</taxon>
        <taxon>Eubrachyura</taxon>
        <taxon>Portunoidea</taxon>
        <taxon>Portunidae</taxon>
        <taxon>Portuninae</taxon>
        <taxon>Portunus</taxon>
    </lineage>
</organism>
<feature type="region of interest" description="Disordered" evidence="1">
    <location>
        <begin position="1"/>
        <end position="23"/>
    </location>
</feature>
<name>A0A5B7JMX5_PORTR</name>
<reference evidence="2 3" key="1">
    <citation type="submission" date="2019-05" db="EMBL/GenBank/DDBJ databases">
        <title>Another draft genome of Portunus trituberculatus and its Hox gene families provides insights of decapod evolution.</title>
        <authorList>
            <person name="Jeong J.-H."/>
            <person name="Song I."/>
            <person name="Kim S."/>
            <person name="Choi T."/>
            <person name="Kim D."/>
            <person name="Ryu S."/>
            <person name="Kim W."/>
        </authorList>
    </citation>
    <scope>NUCLEOTIDE SEQUENCE [LARGE SCALE GENOMIC DNA]</scope>
    <source>
        <tissue evidence="2">Muscle</tissue>
    </source>
</reference>
<keyword evidence="3" id="KW-1185">Reference proteome</keyword>
<protein>
    <submittedName>
        <fullName evidence="2">Uncharacterized protein</fullName>
    </submittedName>
</protein>
<dbReference type="Proteomes" id="UP000324222">
    <property type="component" value="Unassembled WGS sequence"/>
</dbReference>
<evidence type="ECO:0000256" key="1">
    <source>
        <dbReference type="SAM" id="MobiDB-lite"/>
    </source>
</evidence>
<accession>A0A5B7JMX5</accession>
<dbReference type="AlphaFoldDB" id="A0A5B7JMX5"/>
<proteinExistence type="predicted"/>
<evidence type="ECO:0000313" key="3">
    <source>
        <dbReference type="Proteomes" id="UP000324222"/>
    </source>
</evidence>
<dbReference type="EMBL" id="VSRR010112879">
    <property type="protein sequence ID" value="MPC98160.1"/>
    <property type="molecule type" value="Genomic_DNA"/>
</dbReference>
<sequence length="23" mass="2365">MRQRGGKMAKSALNTPADGSCQG</sequence>
<evidence type="ECO:0000313" key="2">
    <source>
        <dbReference type="EMBL" id="MPC98160.1"/>
    </source>
</evidence>